<organism evidence="2 3">
    <name type="scientific">Paraburkholderia tagetis</name>
    <dbReference type="NCBI Taxonomy" id="2913261"/>
    <lineage>
        <taxon>Bacteria</taxon>
        <taxon>Pseudomonadati</taxon>
        <taxon>Pseudomonadota</taxon>
        <taxon>Betaproteobacteria</taxon>
        <taxon>Burkholderiales</taxon>
        <taxon>Burkholderiaceae</taxon>
        <taxon>Paraburkholderia</taxon>
    </lineage>
</organism>
<evidence type="ECO:0000313" key="2">
    <source>
        <dbReference type="EMBL" id="MCG5075134.1"/>
    </source>
</evidence>
<accession>A0A9X1RRT4</accession>
<keyword evidence="1" id="KW-0812">Transmembrane</keyword>
<proteinExistence type="predicted"/>
<dbReference type="EMBL" id="JAKLJA010000013">
    <property type="protein sequence ID" value="MCG5075134.1"/>
    <property type="molecule type" value="Genomic_DNA"/>
</dbReference>
<dbReference type="Proteomes" id="UP001139308">
    <property type="component" value="Unassembled WGS sequence"/>
</dbReference>
<keyword evidence="3" id="KW-1185">Reference proteome</keyword>
<evidence type="ECO:0000313" key="3">
    <source>
        <dbReference type="Proteomes" id="UP001139308"/>
    </source>
</evidence>
<gene>
    <name evidence="2" type="ORF">L5014_17485</name>
</gene>
<sequence>MKFCPACGANSLAAGLHEAAAHLSGTPYYAFACAAAFALVLAALGLSLRHEEESAPKVVAVQVPMELHVFAVPAGKPDDIEQPLLAAILHDRPLAEQFHAAHAPGAEHDAALQGAPGDTPTPGISARNRAADSLRHARWNLDKHNLSQAHKHIAAALAAQPGNRKAQRIRAELVSREHERGYLLAYARLCAREGQWTCARDNAAYALRVDASSRTARKLLSRAIAAQLADAGKNDNPPSSVAYSTH</sequence>
<keyword evidence="1" id="KW-0472">Membrane</keyword>
<dbReference type="AlphaFoldDB" id="A0A9X1RRT4"/>
<evidence type="ECO:0000256" key="1">
    <source>
        <dbReference type="SAM" id="Phobius"/>
    </source>
</evidence>
<feature type="transmembrane region" description="Helical" evidence="1">
    <location>
        <begin position="29"/>
        <end position="48"/>
    </location>
</feature>
<keyword evidence="1" id="KW-1133">Transmembrane helix</keyword>
<reference evidence="2" key="1">
    <citation type="submission" date="2022-01" db="EMBL/GenBank/DDBJ databases">
        <title>Genome sequence and assembly of Parabukholderia sp. RG36.</title>
        <authorList>
            <person name="Chhetri G."/>
        </authorList>
    </citation>
    <scope>NUCLEOTIDE SEQUENCE</scope>
    <source>
        <strain evidence="2">RG36</strain>
    </source>
</reference>
<protein>
    <submittedName>
        <fullName evidence="2">Uncharacterized protein</fullName>
    </submittedName>
</protein>
<name>A0A9X1RRT4_9BURK</name>
<comment type="caution">
    <text evidence="2">The sequence shown here is derived from an EMBL/GenBank/DDBJ whole genome shotgun (WGS) entry which is preliminary data.</text>
</comment>